<feature type="compositionally biased region" description="Polar residues" evidence="1">
    <location>
        <begin position="34"/>
        <end position="53"/>
    </location>
</feature>
<name>A0A5C6NJI5_9TELE</name>
<dbReference type="Proteomes" id="UP000324091">
    <property type="component" value="Chromosome 20"/>
</dbReference>
<protein>
    <submittedName>
        <fullName evidence="2">Uncharacterized protein</fullName>
    </submittedName>
</protein>
<evidence type="ECO:0000256" key="1">
    <source>
        <dbReference type="SAM" id="MobiDB-lite"/>
    </source>
</evidence>
<proteinExistence type="predicted"/>
<dbReference type="EMBL" id="RHFK02000013">
    <property type="protein sequence ID" value="TWW66908.1"/>
    <property type="molecule type" value="Genomic_DNA"/>
</dbReference>
<organism evidence="2 3">
    <name type="scientific">Takifugu flavidus</name>
    <name type="common">sansaifugu</name>
    <dbReference type="NCBI Taxonomy" id="433684"/>
    <lineage>
        <taxon>Eukaryota</taxon>
        <taxon>Metazoa</taxon>
        <taxon>Chordata</taxon>
        <taxon>Craniata</taxon>
        <taxon>Vertebrata</taxon>
        <taxon>Euteleostomi</taxon>
        <taxon>Actinopterygii</taxon>
        <taxon>Neopterygii</taxon>
        <taxon>Teleostei</taxon>
        <taxon>Neoteleostei</taxon>
        <taxon>Acanthomorphata</taxon>
        <taxon>Eupercaria</taxon>
        <taxon>Tetraodontiformes</taxon>
        <taxon>Tetradontoidea</taxon>
        <taxon>Tetraodontidae</taxon>
        <taxon>Takifugu</taxon>
    </lineage>
</organism>
<feature type="region of interest" description="Disordered" evidence="1">
    <location>
        <begin position="1"/>
        <end position="53"/>
    </location>
</feature>
<reference evidence="2 3" key="1">
    <citation type="submission" date="2019-04" db="EMBL/GenBank/DDBJ databases">
        <title>Chromosome genome assembly for Takifugu flavidus.</title>
        <authorList>
            <person name="Xiao S."/>
        </authorList>
    </citation>
    <scope>NUCLEOTIDE SEQUENCE [LARGE SCALE GENOMIC DNA]</scope>
    <source>
        <strain evidence="2">HTHZ2018</strain>
        <tissue evidence="2">Muscle</tissue>
    </source>
</reference>
<evidence type="ECO:0000313" key="2">
    <source>
        <dbReference type="EMBL" id="TWW66908.1"/>
    </source>
</evidence>
<feature type="compositionally biased region" description="Polar residues" evidence="1">
    <location>
        <begin position="1"/>
        <end position="12"/>
    </location>
</feature>
<comment type="caution">
    <text evidence="2">The sequence shown here is derived from an EMBL/GenBank/DDBJ whole genome shotgun (WGS) entry which is preliminary data.</text>
</comment>
<keyword evidence="3" id="KW-1185">Reference proteome</keyword>
<evidence type="ECO:0000313" key="3">
    <source>
        <dbReference type="Proteomes" id="UP000324091"/>
    </source>
</evidence>
<sequence length="172" mass="18442">MPSSTPSNSKPNIHTIPGDLVTHHQFPRCPVSHDSPTTSRALRNSGRISSTSGALPPRSFFDYLGNFRPGDMSAYPQPDGIPHHCCPPAGSGIAFTTGTNHIAATAPVSCLNNGGTEHGPVRFNVPRLPRDMVKALPEVRVEAPSDRRLCQAFPADPHRRPGAKCTCGRLYA</sequence>
<dbReference type="AlphaFoldDB" id="A0A5C6NJI5"/>
<accession>A0A5C6NJI5</accession>
<gene>
    <name evidence="2" type="ORF">D4764_20G0009400</name>
</gene>